<proteinExistence type="predicted"/>
<feature type="region of interest" description="Disordered" evidence="1">
    <location>
        <begin position="180"/>
        <end position="202"/>
    </location>
</feature>
<protein>
    <submittedName>
        <fullName evidence="2">Uncharacterized protein</fullName>
    </submittedName>
</protein>
<evidence type="ECO:0000256" key="1">
    <source>
        <dbReference type="SAM" id="MobiDB-lite"/>
    </source>
</evidence>
<accession>A0AAW2BEX2</accession>
<evidence type="ECO:0000313" key="3">
    <source>
        <dbReference type="Proteomes" id="UP001459277"/>
    </source>
</evidence>
<sequence length="251" mass="28246">MKEEEPLLQPPNHPQNKIAGNPFQKPRLLLFLLPVTPKPQLKSNHNLALKILDDDTEASFILFIEHCLVIIGLETLPSSTERGEQIRSPLNRDGSLLSDGDCWSDSIKGSKFHESFVPRFHGINTRVFFRPNEDVGLRNDTQRQGLYKCSFKRVEAKINEAPPKVSGKVIGDISLVPTSDRCGHRHQDVHTSKNRTDPTPELHHAAGATAQVVYGADAAAPDLSSGEQWQIQRNRHVEASYWVPQQRNDER</sequence>
<dbReference type="EMBL" id="JAZDWU010000012">
    <property type="protein sequence ID" value="KAK9984098.1"/>
    <property type="molecule type" value="Genomic_DNA"/>
</dbReference>
<comment type="caution">
    <text evidence="2">The sequence shown here is derived from an EMBL/GenBank/DDBJ whole genome shotgun (WGS) entry which is preliminary data.</text>
</comment>
<reference evidence="2 3" key="1">
    <citation type="submission" date="2024-01" db="EMBL/GenBank/DDBJ databases">
        <title>A telomere-to-telomere, gap-free genome of sweet tea (Lithocarpus litseifolius).</title>
        <authorList>
            <person name="Zhou J."/>
        </authorList>
    </citation>
    <scope>NUCLEOTIDE SEQUENCE [LARGE SCALE GENOMIC DNA]</scope>
    <source>
        <strain evidence="2">Zhou-2022a</strain>
        <tissue evidence="2">Leaf</tissue>
    </source>
</reference>
<evidence type="ECO:0000313" key="2">
    <source>
        <dbReference type="EMBL" id="KAK9984098.1"/>
    </source>
</evidence>
<dbReference type="Proteomes" id="UP001459277">
    <property type="component" value="Unassembled WGS sequence"/>
</dbReference>
<organism evidence="2 3">
    <name type="scientific">Lithocarpus litseifolius</name>
    <dbReference type="NCBI Taxonomy" id="425828"/>
    <lineage>
        <taxon>Eukaryota</taxon>
        <taxon>Viridiplantae</taxon>
        <taxon>Streptophyta</taxon>
        <taxon>Embryophyta</taxon>
        <taxon>Tracheophyta</taxon>
        <taxon>Spermatophyta</taxon>
        <taxon>Magnoliopsida</taxon>
        <taxon>eudicotyledons</taxon>
        <taxon>Gunneridae</taxon>
        <taxon>Pentapetalae</taxon>
        <taxon>rosids</taxon>
        <taxon>fabids</taxon>
        <taxon>Fagales</taxon>
        <taxon>Fagaceae</taxon>
        <taxon>Lithocarpus</taxon>
    </lineage>
</organism>
<keyword evidence="3" id="KW-1185">Reference proteome</keyword>
<dbReference type="AlphaFoldDB" id="A0AAW2BEX2"/>
<gene>
    <name evidence="2" type="ORF">SO802_033623</name>
</gene>
<name>A0AAW2BEX2_9ROSI</name>
<feature type="compositionally biased region" description="Basic and acidic residues" evidence="1">
    <location>
        <begin position="181"/>
        <end position="202"/>
    </location>
</feature>